<keyword evidence="1" id="KW-0472">Membrane</keyword>
<organism evidence="2">
    <name type="scientific">Streptomyces sp. NBC_00093</name>
    <dbReference type="NCBI Taxonomy" id="2975649"/>
    <lineage>
        <taxon>Bacteria</taxon>
        <taxon>Bacillati</taxon>
        <taxon>Actinomycetota</taxon>
        <taxon>Actinomycetes</taxon>
        <taxon>Kitasatosporales</taxon>
        <taxon>Streptomycetaceae</taxon>
        <taxon>Streptomyces</taxon>
    </lineage>
</organism>
<keyword evidence="1" id="KW-1133">Transmembrane helix</keyword>
<accession>A0AAU2AE48</accession>
<dbReference type="EMBL" id="CP108222">
    <property type="protein sequence ID" value="WTT21994.1"/>
    <property type="molecule type" value="Genomic_DNA"/>
</dbReference>
<sequence length="67" mass="6690">MKIWIRIAGGVLLLLIGALWSLQGSGAIGGSGMSGKGQFLVIGLLVAVGGVVLLVGGVKKMRAGTRS</sequence>
<name>A0AAU2AE48_9ACTN</name>
<evidence type="ECO:0008006" key="3">
    <source>
        <dbReference type="Google" id="ProtNLM"/>
    </source>
</evidence>
<dbReference type="AlphaFoldDB" id="A0AAU2AE48"/>
<reference evidence="2" key="1">
    <citation type="submission" date="2022-10" db="EMBL/GenBank/DDBJ databases">
        <title>The complete genomes of actinobacterial strains from the NBC collection.</title>
        <authorList>
            <person name="Joergensen T.S."/>
            <person name="Alvarez Arevalo M."/>
            <person name="Sterndorff E.B."/>
            <person name="Faurdal D."/>
            <person name="Vuksanovic O."/>
            <person name="Mourched A.-S."/>
            <person name="Charusanti P."/>
            <person name="Shaw S."/>
            <person name="Blin K."/>
            <person name="Weber T."/>
        </authorList>
    </citation>
    <scope>NUCLEOTIDE SEQUENCE</scope>
    <source>
        <strain evidence="2">NBC_00093</strain>
    </source>
</reference>
<proteinExistence type="predicted"/>
<gene>
    <name evidence="2" type="ORF">OHA22_43910</name>
</gene>
<keyword evidence="1" id="KW-0812">Transmembrane</keyword>
<evidence type="ECO:0000256" key="1">
    <source>
        <dbReference type="SAM" id="Phobius"/>
    </source>
</evidence>
<feature type="transmembrane region" description="Helical" evidence="1">
    <location>
        <begin position="37"/>
        <end position="58"/>
    </location>
</feature>
<evidence type="ECO:0000313" key="2">
    <source>
        <dbReference type="EMBL" id="WTT21994.1"/>
    </source>
</evidence>
<protein>
    <recommendedName>
        <fullName evidence="3">Integral membrane protein</fullName>
    </recommendedName>
</protein>